<accession>A0A6S7BG01</accession>
<gene>
    <name evidence="2" type="ORF">LMG28614_02508</name>
</gene>
<dbReference type="EMBL" id="CADIKK010000010">
    <property type="protein sequence ID" value="CAB3787469.1"/>
    <property type="molecule type" value="Genomic_DNA"/>
</dbReference>
<protein>
    <recommendedName>
        <fullName evidence="1">ChsH2 rubredoxin-like zinc ribbon domain-containing protein</fullName>
    </recommendedName>
</protein>
<evidence type="ECO:0000259" key="1">
    <source>
        <dbReference type="Pfam" id="PF12172"/>
    </source>
</evidence>
<feature type="domain" description="ChsH2 rubredoxin-like zinc ribbon" evidence="1">
    <location>
        <begin position="110"/>
        <end position="133"/>
    </location>
</feature>
<keyword evidence="3" id="KW-1185">Reference proteome</keyword>
<name>A0A6S7BG01_9BURK</name>
<dbReference type="Pfam" id="PF12172">
    <property type="entry name" value="zf-ChsH2"/>
    <property type="match status" value="1"/>
</dbReference>
<dbReference type="Proteomes" id="UP000494365">
    <property type="component" value="Unassembled WGS sequence"/>
</dbReference>
<dbReference type="InterPro" id="IPR022002">
    <property type="entry name" value="ChsH2_Znr"/>
</dbReference>
<proteinExistence type="predicted"/>
<sequence>MEPVETLVEHCNSEAPRLVADRTLPALLAARAARNGNAPLFSDRTTTWTGAEALDIAARRAGALAAQGVKRGDHVAQAQLVHAVDALDASDRRRPRTRSARCAMTFHVFRCRQCATTLFPARYFCPACGGAQWDECVVERGFVAESTVVRRRVGAEGGHDVHLASVVTSAGPVVIARLDQAMPSGAAVRLDIDDAGGIHAHGV</sequence>
<dbReference type="SUPFAM" id="SSF56801">
    <property type="entry name" value="Acetyl-CoA synthetase-like"/>
    <property type="match status" value="1"/>
</dbReference>
<evidence type="ECO:0000313" key="2">
    <source>
        <dbReference type="EMBL" id="CAB3787469.1"/>
    </source>
</evidence>
<evidence type="ECO:0000313" key="3">
    <source>
        <dbReference type="Proteomes" id="UP000494365"/>
    </source>
</evidence>
<organism evidence="2 3">
    <name type="scientific">Paraburkholderia ultramafica</name>
    <dbReference type="NCBI Taxonomy" id="1544867"/>
    <lineage>
        <taxon>Bacteria</taxon>
        <taxon>Pseudomonadati</taxon>
        <taxon>Pseudomonadota</taxon>
        <taxon>Betaproteobacteria</taxon>
        <taxon>Burkholderiales</taxon>
        <taxon>Burkholderiaceae</taxon>
        <taxon>Paraburkholderia</taxon>
    </lineage>
</organism>
<dbReference type="InterPro" id="IPR012340">
    <property type="entry name" value="NA-bd_OB-fold"/>
</dbReference>
<dbReference type="SUPFAM" id="SSF50249">
    <property type="entry name" value="Nucleic acid-binding proteins"/>
    <property type="match status" value="1"/>
</dbReference>
<reference evidence="2 3" key="1">
    <citation type="submission" date="2020-04" db="EMBL/GenBank/DDBJ databases">
        <authorList>
            <person name="De Canck E."/>
        </authorList>
    </citation>
    <scope>NUCLEOTIDE SEQUENCE [LARGE SCALE GENOMIC DNA]</scope>
    <source>
        <strain evidence="2 3">LMG 28614</strain>
    </source>
</reference>
<dbReference type="AlphaFoldDB" id="A0A6S7BG01"/>
<dbReference type="Gene3D" id="3.40.50.980">
    <property type="match status" value="1"/>
</dbReference>